<feature type="compositionally biased region" description="Pro residues" evidence="2">
    <location>
        <begin position="10"/>
        <end position="19"/>
    </location>
</feature>
<dbReference type="GO" id="GO:0003756">
    <property type="term" value="F:protein disulfide isomerase activity"/>
    <property type="evidence" value="ECO:0007669"/>
    <property type="project" value="UniProtKB-EC"/>
</dbReference>
<comment type="caution">
    <text evidence="4">The sequence shown here is derived from an EMBL/GenBank/DDBJ whole genome shotgun (WGS) entry which is preliminary data.</text>
</comment>
<proteinExistence type="inferred from homology"/>
<dbReference type="InterPro" id="IPR036249">
    <property type="entry name" value="Thioredoxin-like_sf"/>
</dbReference>
<dbReference type="EMBL" id="MU825404">
    <property type="protein sequence ID" value="KAJ7391853.1"/>
    <property type="molecule type" value="Genomic_DNA"/>
</dbReference>
<dbReference type="PANTHER" id="PTHR45672">
    <property type="entry name" value="PROTEIN DISULFIDE-ISOMERASE C17H9.14C-RELATED"/>
    <property type="match status" value="1"/>
</dbReference>
<dbReference type="InterPro" id="IPR017937">
    <property type="entry name" value="Thioredoxin_CS"/>
</dbReference>
<dbReference type="Pfam" id="PF00085">
    <property type="entry name" value="Thioredoxin"/>
    <property type="match status" value="2"/>
</dbReference>
<organism evidence="4 5">
    <name type="scientific">Desmophyllum pertusum</name>
    <dbReference type="NCBI Taxonomy" id="174260"/>
    <lineage>
        <taxon>Eukaryota</taxon>
        <taxon>Metazoa</taxon>
        <taxon>Cnidaria</taxon>
        <taxon>Anthozoa</taxon>
        <taxon>Hexacorallia</taxon>
        <taxon>Scleractinia</taxon>
        <taxon>Caryophylliina</taxon>
        <taxon>Caryophylliidae</taxon>
        <taxon>Desmophyllum</taxon>
    </lineage>
</organism>
<sequence>MLAFMKSPQKPAPPAPPPDWSKEPGKVHFLTNETWDSFMKEHSSVLLMMFAPWCGYCKSMKPDYFKAAEILSEEHPSAALAAIDCTRFKPLCKQIEIKGFPTVKYFKNGEFEKEYEGDRSVEDLVTFMKTVSGFDNIPDEKEASKETEPEGLKILTAATFDSFLSKTGHVIVMFYAPWCGHCQNAKPKFLKVSEAFAEEPDKAFTAVDCTQDSGELIQICCDKQGVNGYPTIKYYRYGAFVVEYDGDRTEQDFLAFMKSPPHPPPPSQPDSKAG</sequence>
<evidence type="ECO:0000256" key="2">
    <source>
        <dbReference type="SAM" id="MobiDB-lite"/>
    </source>
</evidence>
<dbReference type="PRINTS" id="PR00421">
    <property type="entry name" value="THIOREDOXIN"/>
</dbReference>
<dbReference type="PANTHER" id="PTHR45672:SF2">
    <property type="entry name" value="PROTEIN DISULFIDE-ISOMERASE A5"/>
    <property type="match status" value="1"/>
</dbReference>
<evidence type="ECO:0000313" key="4">
    <source>
        <dbReference type="EMBL" id="KAJ7391853.1"/>
    </source>
</evidence>
<feature type="domain" description="Thioredoxin" evidence="3">
    <location>
        <begin position="6"/>
        <end position="133"/>
    </location>
</feature>
<dbReference type="GO" id="GO:0006457">
    <property type="term" value="P:protein folding"/>
    <property type="evidence" value="ECO:0007669"/>
    <property type="project" value="TreeGrafter"/>
</dbReference>
<dbReference type="InterPro" id="IPR051063">
    <property type="entry name" value="PDI"/>
</dbReference>
<name>A0A9X0A2M8_9CNID</name>
<accession>A0A9X0A2M8</accession>
<keyword evidence="5" id="KW-1185">Reference proteome</keyword>
<dbReference type="GO" id="GO:0005783">
    <property type="term" value="C:endoplasmic reticulum"/>
    <property type="evidence" value="ECO:0007669"/>
    <property type="project" value="TreeGrafter"/>
</dbReference>
<dbReference type="SUPFAM" id="SSF52833">
    <property type="entry name" value="Thioredoxin-like"/>
    <property type="match status" value="2"/>
</dbReference>
<dbReference type="OrthoDB" id="5973932at2759"/>
<dbReference type="PROSITE" id="PS51352">
    <property type="entry name" value="THIOREDOXIN_2"/>
    <property type="match status" value="2"/>
</dbReference>
<reference evidence="4" key="1">
    <citation type="submission" date="2023-01" db="EMBL/GenBank/DDBJ databases">
        <title>Genome assembly of the deep-sea coral Lophelia pertusa.</title>
        <authorList>
            <person name="Herrera S."/>
            <person name="Cordes E."/>
        </authorList>
    </citation>
    <scope>NUCLEOTIDE SEQUENCE</scope>
    <source>
        <strain evidence="4">USNM1676648</strain>
        <tissue evidence="4">Polyp</tissue>
    </source>
</reference>
<dbReference type="InterPro" id="IPR013766">
    <property type="entry name" value="Thioredoxin_domain"/>
</dbReference>
<dbReference type="Gene3D" id="3.40.30.10">
    <property type="entry name" value="Glutaredoxin"/>
    <property type="match status" value="2"/>
</dbReference>
<feature type="region of interest" description="Disordered" evidence="2">
    <location>
        <begin position="1"/>
        <end position="24"/>
    </location>
</feature>
<evidence type="ECO:0000259" key="3">
    <source>
        <dbReference type="PROSITE" id="PS51352"/>
    </source>
</evidence>
<evidence type="ECO:0000256" key="1">
    <source>
        <dbReference type="ARBA" id="ARBA00006347"/>
    </source>
</evidence>
<dbReference type="AlphaFoldDB" id="A0A9X0A2M8"/>
<dbReference type="Proteomes" id="UP001163046">
    <property type="component" value="Unassembled WGS sequence"/>
</dbReference>
<gene>
    <name evidence="4" type="primary">PDIA5_2</name>
    <name evidence="4" type="ORF">OS493_016143</name>
</gene>
<dbReference type="PROSITE" id="PS00194">
    <property type="entry name" value="THIOREDOXIN_1"/>
    <property type="match status" value="1"/>
</dbReference>
<comment type="similarity">
    <text evidence="1">Belongs to the protein disulfide isomerase family.</text>
</comment>
<evidence type="ECO:0000313" key="5">
    <source>
        <dbReference type="Proteomes" id="UP001163046"/>
    </source>
</evidence>
<feature type="domain" description="Thioredoxin" evidence="3">
    <location>
        <begin position="135"/>
        <end position="262"/>
    </location>
</feature>
<dbReference type="EC" id="5.3.4.1" evidence="4"/>
<protein>
    <submittedName>
        <fullName evidence="4">Protein disulfide-isomerase A5</fullName>
        <ecNumber evidence="4">5.3.4.1</ecNumber>
    </submittedName>
</protein>
<keyword evidence="4" id="KW-0413">Isomerase</keyword>